<dbReference type="GO" id="GO:0055085">
    <property type="term" value="P:transmembrane transport"/>
    <property type="evidence" value="ECO:0007669"/>
    <property type="project" value="InterPro"/>
</dbReference>
<dbReference type="SUPFAM" id="SSF161098">
    <property type="entry name" value="MetI-like"/>
    <property type="match status" value="1"/>
</dbReference>
<protein>
    <submittedName>
        <fullName evidence="9">Carbohydrate ABC transporter membrane protein 2 (CUT1 family)</fullName>
    </submittedName>
</protein>
<evidence type="ECO:0000256" key="4">
    <source>
        <dbReference type="ARBA" id="ARBA00022692"/>
    </source>
</evidence>
<evidence type="ECO:0000313" key="9">
    <source>
        <dbReference type="EMBL" id="TQM35516.1"/>
    </source>
</evidence>
<comment type="subcellular location">
    <subcellularLocation>
        <location evidence="1 7">Cell membrane</location>
        <topology evidence="1 7">Multi-pass membrane protein</topology>
    </subcellularLocation>
</comment>
<dbReference type="EMBL" id="VFPH01000003">
    <property type="protein sequence ID" value="TQM35516.1"/>
    <property type="molecule type" value="Genomic_DNA"/>
</dbReference>
<feature type="transmembrane region" description="Helical" evidence="7">
    <location>
        <begin position="86"/>
        <end position="106"/>
    </location>
</feature>
<sequence>MTTTELGGRVRRGTRAGTIATNVVIAAGTLYALLPLLWLLLAATKNAEALFSSNLLDVANFDLAGNIEALLDEDDGLFLRWYANSILYAVIGAAVGALVSTAAGYVFDKYSFRGKKQLYALVLISVMIPGTVLALPMYLIASRLELANTMWAVFLTVLFNPFGVYLARIFATGYVPGEVLEAARVDGASELHIFFRIGLRMLGPGFVTVFLFQLTSIWNNFFLPLVMLSDEKLYPLSLGLYSWNSQATITPEYYPIVIVGSLLALIPLVVAFLMLQRYWRSGLTAGSVK</sequence>
<dbReference type="GO" id="GO:0005886">
    <property type="term" value="C:plasma membrane"/>
    <property type="evidence" value="ECO:0007669"/>
    <property type="project" value="UniProtKB-SubCell"/>
</dbReference>
<feature type="transmembrane region" description="Helical" evidence="7">
    <location>
        <begin position="197"/>
        <end position="218"/>
    </location>
</feature>
<evidence type="ECO:0000259" key="8">
    <source>
        <dbReference type="PROSITE" id="PS50928"/>
    </source>
</evidence>
<evidence type="ECO:0000256" key="5">
    <source>
        <dbReference type="ARBA" id="ARBA00022989"/>
    </source>
</evidence>
<feature type="transmembrane region" description="Helical" evidence="7">
    <location>
        <begin position="151"/>
        <end position="176"/>
    </location>
</feature>
<feature type="transmembrane region" description="Helical" evidence="7">
    <location>
        <begin position="118"/>
        <end position="139"/>
    </location>
</feature>
<proteinExistence type="inferred from homology"/>
<evidence type="ECO:0000313" key="10">
    <source>
        <dbReference type="Proteomes" id="UP000319818"/>
    </source>
</evidence>
<evidence type="ECO:0000256" key="7">
    <source>
        <dbReference type="RuleBase" id="RU363032"/>
    </source>
</evidence>
<dbReference type="OrthoDB" id="61122at2"/>
<comment type="similarity">
    <text evidence="7">Belongs to the binding-protein-dependent transport system permease family.</text>
</comment>
<keyword evidence="3" id="KW-1003">Cell membrane</keyword>
<organism evidence="9 10">
    <name type="scientific">Pseudonocardia cypriaca</name>
    <dbReference type="NCBI Taxonomy" id="882449"/>
    <lineage>
        <taxon>Bacteria</taxon>
        <taxon>Bacillati</taxon>
        <taxon>Actinomycetota</taxon>
        <taxon>Actinomycetes</taxon>
        <taxon>Pseudonocardiales</taxon>
        <taxon>Pseudonocardiaceae</taxon>
        <taxon>Pseudonocardia</taxon>
    </lineage>
</organism>
<dbReference type="Proteomes" id="UP000319818">
    <property type="component" value="Unassembled WGS sequence"/>
</dbReference>
<dbReference type="PANTHER" id="PTHR43744">
    <property type="entry name" value="ABC TRANSPORTER PERMEASE PROTEIN MG189-RELATED-RELATED"/>
    <property type="match status" value="1"/>
</dbReference>
<comment type="caution">
    <text evidence="9">The sequence shown here is derived from an EMBL/GenBank/DDBJ whole genome shotgun (WGS) entry which is preliminary data.</text>
</comment>
<evidence type="ECO:0000256" key="1">
    <source>
        <dbReference type="ARBA" id="ARBA00004651"/>
    </source>
</evidence>
<dbReference type="Pfam" id="PF00528">
    <property type="entry name" value="BPD_transp_1"/>
    <property type="match status" value="1"/>
</dbReference>
<name>A0A543FP15_9PSEU</name>
<evidence type="ECO:0000256" key="3">
    <source>
        <dbReference type="ARBA" id="ARBA00022475"/>
    </source>
</evidence>
<keyword evidence="10" id="KW-1185">Reference proteome</keyword>
<dbReference type="CDD" id="cd06261">
    <property type="entry name" value="TM_PBP2"/>
    <property type="match status" value="1"/>
</dbReference>
<keyword evidence="4 7" id="KW-0812">Transmembrane</keyword>
<dbReference type="Gene3D" id="1.10.3720.10">
    <property type="entry name" value="MetI-like"/>
    <property type="match status" value="1"/>
</dbReference>
<dbReference type="PROSITE" id="PS50928">
    <property type="entry name" value="ABC_TM1"/>
    <property type="match status" value="1"/>
</dbReference>
<reference evidence="9 10" key="1">
    <citation type="submission" date="2019-06" db="EMBL/GenBank/DDBJ databases">
        <title>Sequencing the genomes of 1000 actinobacteria strains.</title>
        <authorList>
            <person name="Klenk H.-P."/>
        </authorList>
    </citation>
    <scope>NUCLEOTIDE SEQUENCE [LARGE SCALE GENOMIC DNA]</scope>
    <source>
        <strain evidence="9 10">DSM 45511</strain>
    </source>
</reference>
<gene>
    <name evidence="9" type="ORF">FB388_6950</name>
</gene>
<feature type="transmembrane region" description="Helical" evidence="7">
    <location>
        <begin position="253"/>
        <end position="275"/>
    </location>
</feature>
<dbReference type="AlphaFoldDB" id="A0A543FP15"/>
<dbReference type="RefSeq" id="WP_142106846.1">
    <property type="nucleotide sequence ID" value="NZ_VFPH01000003.1"/>
</dbReference>
<accession>A0A543FP15</accession>
<dbReference type="InterPro" id="IPR000515">
    <property type="entry name" value="MetI-like"/>
</dbReference>
<keyword evidence="2 7" id="KW-0813">Transport</keyword>
<dbReference type="PANTHER" id="PTHR43744:SF12">
    <property type="entry name" value="ABC TRANSPORTER PERMEASE PROTEIN MG189-RELATED"/>
    <property type="match status" value="1"/>
</dbReference>
<dbReference type="InterPro" id="IPR035906">
    <property type="entry name" value="MetI-like_sf"/>
</dbReference>
<feature type="transmembrane region" description="Helical" evidence="7">
    <location>
        <begin position="19"/>
        <end position="41"/>
    </location>
</feature>
<evidence type="ECO:0000256" key="6">
    <source>
        <dbReference type="ARBA" id="ARBA00023136"/>
    </source>
</evidence>
<feature type="domain" description="ABC transmembrane type-1" evidence="8">
    <location>
        <begin position="82"/>
        <end position="275"/>
    </location>
</feature>
<keyword evidence="5 7" id="KW-1133">Transmembrane helix</keyword>
<evidence type="ECO:0000256" key="2">
    <source>
        <dbReference type="ARBA" id="ARBA00022448"/>
    </source>
</evidence>
<keyword evidence="6 7" id="KW-0472">Membrane</keyword>